<name>A0AAV9SN30_9TELE</name>
<dbReference type="AlphaFoldDB" id="A0AAV9SN30"/>
<evidence type="ECO:0000313" key="3">
    <source>
        <dbReference type="Proteomes" id="UP001311232"/>
    </source>
</evidence>
<feature type="region of interest" description="Disordered" evidence="1">
    <location>
        <begin position="53"/>
        <end position="87"/>
    </location>
</feature>
<accession>A0AAV9SN30</accession>
<comment type="caution">
    <text evidence="2">The sequence shown here is derived from an EMBL/GenBank/DDBJ whole genome shotgun (WGS) entry which is preliminary data.</text>
</comment>
<proteinExistence type="predicted"/>
<dbReference type="EMBL" id="JAHHUM010000060">
    <property type="protein sequence ID" value="KAK5622988.1"/>
    <property type="molecule type" value="Genomic_DNA"/>
</dbReference>
<keyword evidence="3" id="KW-1185">Reference proteome</keyword>
<dbReference type="Proteomes" id="UP001311232">
    <property type="component" value="Unassembled WGS sequence"/>
</dbReference>
<protein>
    <submittedName>
        <fullName evidence="2">Uncharacterized protein</fullName>
    </submittedName>
</protein>
<evidence type="ECO:0000256" key="1">
    <source>
        <dbReference type="SAM" id="MobiDB-lite"/>
    </source>
</evidence>
<reference evidence="2 3" key="1">
    <citation type="submission" date="2021-06" db="EMBL/GenBank/DDBJ databases">
        <authorList>
            <person name="Palmer J.M."/>
        </authorList>
    </citation>
    <scope>NUCLEOTIDE SEQUENCE [LARGE SCALE GENOMIC DNA]</scope>
    <source>
        <strain evidence="2 3">MEX-2019</strain>
        <tissue evidence="2">Muscle</tissue>
    </source>
</reference>
<evidence type="ECO:0000313" key="2">
    <source>
        <dbReference type="EMBL" id="KAK5622988.1"/>
    </source>
</evidence>
<organism evidence="2 3">
    <name type="scientific">Crenichthys baileyi</name>
    <name type="common">White River springfish</name>
    <dbReference type="NCBI Taxonomy" id="28760"/>
    <lineage>
        <taxon>Eukaryota</taxon>
        <taxon>Metazoa</taxon>
        <taxon>Chordata</taxon>
        <taxon>Craniata</taxon>
        <taxon>Vertebrata</taxon>
        <taxon>Euteleostomi</taxon>
        <taxon>Actinopterygii</taxon>
        <taxon>Neopterygii</taxon>
        <taxon>Teleostei</taxon>
        <taxon>Neoteleostei</taxon>
        <taxon>Acanthomorphata</taxon>
        <taxon>Ovalentaria</taxon>
        <taxon>Atherinomorphae</taxon>
        <taxon>Cyprinodontiformes</taxon>
        <taxon>Goodeidae</taxon>
        <taxon>Crenichthys</taxon>
    </lineage>
</organism>
<gene>
    <name evidence="2" type="ORF">CRENBAI_021579</name>
</gene>
<sequence>MCPPFTAGDDIRLRPRPWNSGTLKPIESPGADILIPKLTTTVHISCPLPDFMDPGGSELDSSLPQPDNPCLIVEDSQPDSVGLEDDPESSYRALLARRLSSLQPAARSPVLVRKSKIKATACVMFRGYRPLLAVRRLGAPPVLGPHEAITLSKDS</sequence>